<comment type="caution">
    <text evidence="1">The sequence shown here is derived from an EMBL/GenBank/DDBJ whole genome shotgun (WGS) entry which is preliminary data.</text>
</comment>
<name>A0A8X6WVS2_9ARAC</name>
<evidence type="ECO:0000313" key="2">
    <source>
        <dbReference type="Proteomes" id="UP000886998"/>
    </source>
</evidence>
<evidence type="ECO:0000313" key="1">
    <source>
        <dbReference type="EMBL" id="GFY42140.1"/>
    </source>
</evidence>
<accession>A0A8X6WVS2</accession>
<dbReference type="OrthoDB" id="6444297at2759"/>
<gene>
    <name evidence="1" type="ORF">TNIN_261901</name>
</gene>
<protein>
    <submittedName>
        <fullName evidence="1">Uncharacterized protein</fullName>
    </submittedName>
</protein>
<keyword evidence="2" id="KW-1185">Reference proteome</keyword>
<dbReference type="Proteomes" id="UP000886998">
    <property type="component" value="Unassembled WGS sequence"/>
</dbReference>
<dbReference type="EMBL" id="BMAV01002906">
    <property type="protein sequence ID" value="GFY42140.1"/>
    <property type="molecule type" value="Genomic_DNA"/>
</dbReference>
<sequence>MTNNSAEVTDLYLNDFAKFQRRVRPFAKLLKDLKCRFNKEYLKLLTQKRSEAISHNMRVGEIVLEENPNKKRLYGPFFS</sequence>
<organism evidence="1 2">
    <name type="scientific">Trichonephila inaurata madagascariensis</name>
    <dbReference type="NCBI Taxonomy" id="2747483"/>
    <lineage>
        <taxon>Eukaryota</taxon>
        <taxon>Metazoa</taxon>
        <taxon>Ecdysozoa</taxon>
        <taxon>Arthropoda</taxon>
        <taxon>Chelicerata</taxon>
        <taxon>Arachnida</taxon>
        <taxon>Araneae</taxon>
        <taxon>Araneomorphae</taxon>
        <taxon>Entelegynae</taxon>
        <taxon>Araneoidea</taxon>
        <taxon>Nephilidae</taxon>
        <taxon>Trichonephila</taxon>
        <taxon>Trichonephila inaurata</taxon>
    </lineage>
</organism>
<proteinExistence type="predicted"/>
<reference evidence="1" key="1">
    <citation type="submission" date="2020-08" db="EMBL/GenBank/DDBJ databases">
        <title>Multicomponent nature underlies the extraordinary mechanical properties of spider dragline silk.</title>
        <authorList>
            <person name="Kono N."/>
            <person name="Nakamura H."/>
            <person name="Mori M."/>
            <person name="Yoshida Y."/>
            <person name="Ohtoshi R."/>
            <person name="Malay A.D."/>
            <person name="Moran D.A.P."/>
            <person name="Tomita M."/>
            <person name="Numata K."/>
            <person name="Arakawa K."/>
        </authorList>
    </citation>
    <scope>NUCLEOTIDE SEQUENCE</scope>
</reference>
<dbReference type="AlphaFoldDB" id="A0A8X6WVS2"/>